<keyword evidence="2" id="KW-1185">Reference proteome</keyword>
<reference evidence="1 2" key="1">
    <citation type="submission" date="2021-06" db="EMBL/GenBank/DDBJ databases">
        <title>Caerostris darwini draft genome.</title>
        <authorList>
            <person name="Kono N."/>
            <person name="Arakawa K."/>
        </authorList>
    </citation>
    <scope>NUCLEOTIDE SEQUENCE [LARGE SCALE GENOMIC DNA]</scope>
</reference>
<name>A0AAV4QGE8_9ARAC</name>
<dbReference type="Proteomes" id="UP001054837">
    <property type="component" value="Unassembled WGS sequence"/>
</dbReference>
<protein>
    <submittedName>
        <fullName evidence="1">Uncharacterized protein</fullName>
    </submittedName>
</protein>
<organism evidence="1 2">
    <name type="scientific">Caerostris darwini</name>
    <dbReference type="NCBI Taxonomy" id="1538125"/>
    <lineage>
        <taxon>Eukaryota</taxon>
        <taxon>Metazoa</taxon>
        <taxon>Ecdysozoa</taxon>
        <taxon>Arthropoda</taxon>
        <taxon>Chelicerata</taxon>
        <taxon>Arachnida</taxon>
        <taxon>Araneae</taxon>
        <taxon>Araneomorphae</taxon>
        <taxon>Entelegynae</taxon>
        <taxon>Araneoidea</taxon>
        <taxon>Araneidae</taxon>
        <taxon>Caerostris</taxon>
    </lineage>
</organism>
<dbReference type="EMBL" id="BPLQ01004331">
    <property type="protein sequence ID" value="GIY07322.1"/>
    <property type="molecule type" value="Genomic_DNA"/>
</dbReference>
<dbReference type="AlphaFoldDB" id="A0AAV4QGE8"/>
<proteinExistence type="predicted"/>
<accession>A0AAV4QGE8</accession>
<sequence length="131" mass="15384">MINDLRKQMDREDIHATEIGVDATGYGTPIRNLRCSVFTYKMKIFSPSIVYIIPTDRLMKTLTRHSQAIIQAFVSRFGNAVKSFDRFIPHHYSWGQMNAVFLKESYHPPTRSYFNEGHPIETRYRHFPTLD</sequence>
<evidence type="ECO:0000313" key="1">
    <source>
        <dbReference type="EMBL" id="GIY07322.1"/>
    </source>
</evidence>
<gene>
    <name evidence="1" type="ORF">CDAR_20681</name>
</gene>
<evidence type="ECO:0000313" key="2">
    <source>
        <dbReference type="Proteomes" id="UP001054837"/>
    </source>
</evidence>
<comment type="caution">
    <text evidence="1">The sequence shown here is derived from an EMBL/GenBank/DDBJ whole genome shotgun (WGS) entry which is preliminary data.</text>
</comment>